<sequence>MRLKEYPITENKFSWRLQALRKNKNLRLVCYLSIGHFFAAIFGLPYFVYMISNWNPTQLNFDPLFIIISATPLPMNLKFSATITIGIALSRNTAVCFPGLFRRMEQGYYSEIVGLIAGFLGIVDVVLSITLSPLVEIANCGTTGCFVGSSFLFYWGISNMFLGLVVIALSASLLLKMKAIDGKSSTASVAGSQKSKFQQANKTTTGVVISSLIFFTIPSLFVGIVELIGISFFKLIGPFYYTSLLLSGIFSGIVFLISNNDARRVIAGQPTNNSTLVTSIFVKRVAGT</sequence>
<dbReference type="PANTHER" id="PTHR46955">
    <property type="entry name" value="PROTEIN CBG01349-RELATED"/>
    <property type="match status" value="1"/>
</dbReference>
<gene>
    <name evidence="2" type="ORF">CRE_09035</name>
</gene>
<dbReference type="Gene3D" id="1.20.1070.10">
    <property type="entry name" value="Rhodopsin 7-helix transmembrane proteins"/>
    <property type="match status" value="1"/>
</dbReference>
<feature type="transmembrane region" description="Helical" evidence="1">
    <location>
        <begin position="152"/>
        <end position="175"/>
    </location>
</feature>
<keyword evidence="1" id="KW-1133">Transmembrane helix</keyword>
<keyword evidence="3" id="KW-1185">Reference proteome</keyword>
<dbReference type="HOGENOM" id="CLU_075642_0_0_1"/>
<feature type="transmembrane region" description="Helical" evidence="1">
    <location>
        <begin position="239"/>
        <end position="257"/>
    </location>
</feature>
<accession>E3LIX2</accession>
<keyword evidence="1" id="KW-0472">Membrane</keyword>
<dbReference type="InterPro" id="IPR052322">
    <property type="entry name" value="Mito_rRNA_Mtase_NSUN4"/>
</dbReference>
<keyword evidence="1" id="KW-0812">Transmembrane</keyword>
<dbReference type="EMBL" id="DS268409">
    <property type="protein sequence ID" value="EFO95017.1"/>
    <property type="molecule type" value="Genomic_DNA"/>
</dbReference>
<proteinExistence type="predicted"/>
<dbReference type="Pfam" id="PF10316">
    <property type="entry name" value="7TM_GPCR_Srbc"/>
    <property type="match status" value="1"/>
</dbReference>
<dbReference type="Proteomes" id="UP000008281">
    <property type="component" value="Unassembled WGS sequence"/>
</dbReference>
<feature type="transmembrane region" description="Helical" evidence="1">
    <location>
        <begin position="28"/>
        <end position="51"/>
    </location>
</feature>
<name>E3LIX2_CAERE</name>
<organism evidence="3">
    <name type="scientific">Caenorhabditis remanei</name>
    <name type="common">Caenorhabditis vulgaris</name>
    <dbReference type="NCBI Taxonomy" id="31234"/>
    <lineage>
        <taxon>Eukaryota</taxon>
        <taxon>Metazoa</taxon>
        <taxon>Ecdysozoa</taxon>
        <taxon>Nematoda</taxon>
        <taxon>Chromadorea</taxon>
        <taxon>Rhabditida</taxon>
        <taxon>Rhabditina</taxon>
        <taxon>Rhabditomorpha</taxon>
        <taxon>Rhabditoidea</taxon>
        <taxon>Rhabditidae</taxon>
        <taxon>Peloderinae</taxon>
        <taxon>Caenorhabditis</taxon>
    </lineage>
</organism>
<feature type="transmembrane region" description="Helical" evidence="1">
    <location>
        <begin position="206"/>
        <end position="233"/>
    </location>
</feature>
<dbReference type="OrthoDB" id="5794962at2759"/>
<dbReference type="InParanoid" id="E3LIX2"/>
<protein>
    <recommendedName>
        <fullName evidence="4">G-protein coupled receptors family 1 profile domain-containing protein</fullName>
    </recommendedName>
</protein>
<dbReference type="AlphaFoldDB" id="E3LIX2"/>
<reference evidence="2" key="1">
    <citation type="submission" date="2007-07" db="EMBL/GenBank/DDBJ databases">
        <title>PCAP assembly of the Caenorhabditis remanei genome.</title>
        <authorList>
            <consortium name="The Caenorhabditis remanei Sequencing Consortium"/>
            <person name="Wilson R.K."/>
        </authorList>
    </citation>
    <scope>NUCLEOTIDE SEQUENCE [LARGE SCALE GENOMIC DNA]</scope>
    <source>
        <strain evidence="2">PB4641</strain>
    </source>
</reference>
<evidence type="ECO:0000313" key="2">
    <source>
        <dbReference type="EMBL" id="EFO95017.1"/>
    </source>
</evidence>
<feature type="transmembrane region" description="Helical" evidence="1">
    <location>
        <begin position="112"/>
        <end position="132"/>
    </location>
</feature>
<dbReference type="PANTHER" id="PTHR46955:SF1">
    <property type="entry name" value="G-PROTEIN COUPLED RECEPTORS FAMILY 1 PROFILE DOMAIN-CONTAINING PROTEIN-RELATED"/>
    <property type="match status" value="1"/>
</dbReference>
<dbReference type="InterPro" id="IPR019420">
    <property type="entry name" value="7TM_GPCR_serpentine_rcpt_Srbc"/>
</dbReference>
<dbReference type="SUPFAM" id="SSF81321">
    <property type="entry name" value="Family A G protein-coupled receptor-like"/>
    <property type="match status" value="1"/>
</dbReference>
<evidence type="ECO:0008006" key="4">
    <source>
        <dbReference type="Google" id="ProtNLM"/>
    </source>
</evidence>
<dbReference type="eggNOG" id="ENOG502SR0M">
    <property type="taxonomic scope" value="Eukaryota"/>
</dbReference>
<evidence type="ECO:0000256" key="1">
    <source>
        <dbReference type="SAM" id="Phobius"/>
    </source>
</evidence>
<evidence type="ECO:0000313" key="3">
    <source>
        <dbReference type="Proteomes" id="UP000008281"/>
    </source>
</evidence>